<dbReference type="AlphaFoldDB" id="A0A7G1H2W8"/>
<comment type="catalytic activity">
    <reaction evidence="3 5">
        <text>a quinone + NADH + 5 H(+)(in) = a quinol + NAD(+) + 4 H(+)(out)</text>
        <dbReference type="Rhea" id="RHEA:57888"/>
        <dbReference type="ChEBI" id="CHEBI:15378"/>
        <dbReference type="ChEBI" id="CHEBI:24646"/>
        <dbReference type="ChEBI" id="CHEBI:57540"/>
        <dbReference type="ChEBI" id="CHEBI:57945"/>
        <dbReference type="ChEBI" id="CHEBI:132124"/>
    </reaction>
</comment>
<organism evidence="7 8">
    <name type="scientific">Dissulfurispira thermophila</name>
    <dbReference type="NCBI Taxonomy" id="2715679"/>
    <lineage>
        <taxon>Bacteria</taxon>
        <taxon>Pseudomonadati</taxon>
        <taxon>Nitrospirota</taxon>
        <taxon>Thermodesulfovibrionia</taxon>
        <taxon>Thermodesulfovibrionales</taxon>
        <taxon>Dissulfurispiraceae</taxon>
        <taxon>Dissulfurispira</taxon>
    </lineage>
</organism>
<keyword evidence="3 4" id="KW-0520">NAD</keyword>
<dbReference type="Gene3D" id="3.30.460.80">
    <property type="entry name" value="NADH:ubiquinone oxidoreductase, 30kDa subunit"/>
    <property type="match status" value="1"/>
</dbReference>
<comment type="subunit">
    <text evidence="3">NDH-1 is composed of 14 different subunits. Subunits NuoB, C, D, E, F, and G constitute the peripheral sector of the complex.</text>
</comment>
<name>A0A7G1H2W8_9BACT</name>
<dbReference type="PROSITE" id="PS00542">
    <property type="entry name" value="COMPLEX1_30K"/>
    <property type="match status" value="1"/>
</dbReference>
<keyword evidence="2 3" id="KW-0813">Transport</keyword>
<dbReference type="GO" id="GO:0008137">
    <property type="term" value="F:NADH dehydrogenase (ubiquinone) activity"/>
    <property type="evidence" value="ECO:0007669"/>
    <property type="project" value="InterPro"/>
</dbReference>
<evidence type="ECO:0000256" key="1">
    <source>
        <dbReference type="ARBA" id="ARBA00007569"/>
    </source>
</evidence>
<dbReference type="PANTHER" id="PTHR10884:SF14">
    <property type="entry name" value="NADH DEHYDROGENASE [UBIQUINONE] IRON-SULFUR PROTEIN 3, MITOCHONDRIAL"/>
    <property type="match status" value="1"/>
</dbReference>
<proteinExistence type="inferred from homology"/>
<dbReference type="PANTHER" id="PTHR10884">
    <property type="entry name" value="NADH DEHYDROGENASE UBIQUINONE IRON-SULFUR PROTEIN 3"/>
    <property type="match status" value="1"/>
</dbReference>
<keyword evidence="3" id="KW-0830">Ubiquinone</keyword>
<dbReference type="InterPro" id="IPR020396">
    <property type="entry name" value="NADH_UbQ_OxRdtase_CS"/>
</dbReference>
<keyword evidence="3" id="KW-0472">Membrane</keyword>
<keyword evidence="3 4" id="KW-1278">Translocase</keyword>
<dbReference type="GO" id="GO:0050136">
    <property type="term" value="F:NADH dehydrogenase (quinone) (non-electrogenic) activity"/>
    <property type="evidence" value="ECO:0007669"/>
    <property type="project" value="UniProtKB-UniRule"/>
</dbReference>
<protein>
    <recommendedName>
        <fullName evidence="3">NADH-quinone oxidoreductase subunit C</fullName>
        <ecNumber evidence="3">7.1.1.-</ecNumber>
    </recommendedName>
    <alternativeName>
        <fullName evidence="3">NADH dehydrogenase I subunit C</fullName>
    </alternativeName>
    <alternativeName>
        <fullName evidence="3">NDH-1 subunit C</fullName>
    </alternativeName>
</protein>
<keyword evidence="3" id="KW-1003">Cell membrane</keyword>
<evidence type="ECO:0000259" key="6">
    <source>
        <dbReference type="Pfam" id="PF00329"/>
    </source>
</evidence>
<dbReference type="EC" id="7.1.1.-" evidence="3"/>
<evidence type="ECO:0000313" key="8">
    <source>
        <dbReference type="Proteomes" id="UP000516360"/>
    </source>
</evidence>
<comment type="subcellular location">
    <subcellularLocation>
        <location evidence="3">Cell membrane</location>
        <topology evidence="3">Peripheral membrane protein</topology>
        <orientation evidence="3">Cytoplasmic side</orientation>
    </subcellularLocation>
</comment>
<dbReference type="Proteomes" id="UP000516360">
    <property type="component" value="Chromosome"/>
</dbReference>
<dbReference type="InterPro" id="IPR001268">
    <property type="entry name" value="NADH_UbQ_OxRdtase_30kDa_su"/>
</dbReference>
<sequence>MMEPKEIAGLIKDRYPTEVKDITEFRGQVSVVIKKDRLKEIMKYLFSTPELYFDYLEDLCGVDYAGKKDNRFEVVYHLYSMRHRHMIRIKAEVPEDDCNIDSVTDIWAGANWHERECFDMFGIRFNGHPDLRRILMPEDWEGYPLRKDYPLKADLGEMEWKGYKETIEIAERNKIYEIR</sequence>
<evidence type="ECO:0000313" key="7">
    <source>
        <dbReference type="EMBL" id="BCB97028.1"/>
    </source>
</evidence>
<dbReference type="RefSeq" id="WP_242455786.1">
    <property type="nucleotide sequence ID" value="NZ_AP022873.1"/>
</dbReference>
<dbReference type="KEGG" id="dtp:JZK55_19500"/>
<dbReference type="GO" id="GO:0005886">
    <property type="term" value="C:plasma membrane"/>
    <property type="evidence" value="ECO:0007669"/>
    <property type="project" value="UniProtKB-SubCell"/>
</dbReference>
<dbReference type="HAMAP" id="MF_01357">
    <property type="entry name" value="NDH1_NuoC"/>
    <property type="match status" value="1"/>
</dbReference>
<dbReference type="Pfam" id="PF00329">
    <property type="entry name" value="Complex1_30kDa"/>
    <property type="match status" value="1"/>
</dbReference>
<dbReference type="InterPro" id="IPR010218">
    <property type="entry name" value="NADH_DH_suC"/>
</dbReference>
<comment type="function">
    <text evidence="3">NDH-1 shuttles electrons from NADH, via FMN and iron-sulfur (Fe-S) centers, to quinones in the respiratory chain. The immediate electron acceptor for the enzyme in this species is believed to be ubiquinone. Couples the redox reaction to proton translocation (for every two electrons transferred, four hydrogen ions are translocated across the cytoplasmic membrane), and thus conserves the redox energy in a proton gradient.</text>
</comment>
<keyword evidence="8" id="KW-1185">Reference proteome</keyword>
<accession>A0A7G1H2W8</accession>
<dbReference type="NCBIfam" id="TIGR01961">
    <property type="entry name" value="NuoC_fam"/>
    <property type="match status" value="1"/>
</dbReference>
<evidence type="ECO:0000256" key="2">
    <source>
        <dbReference type="ARBA" id="ARBA00022448"/>
    </source>
</evidence>
<keyword evidence="3 5" id="KW-0874">Quinone</keyword>
<dbReference type="InterPro" id="IPR037232">
    <property type="entry name" value="NADH_quin_OxRdtase_su_C/D-like"/>
</dbReference>
<dbReference type="SUPFAM" id="SSF143243">
    <property type="entry name" value="Nqo5-like"/>
    <property type="match status" value="1"/>
</dbReference>
<reference evidence="7 8" key="1">
    <citation type="submission" date="2020-03" db="EMBL/GenBank/DDBJ databases">
        <title>Complete genome sequences of two sulfur-disproportionating bacterial strains T55J and Mzg5.</title>
        <authorList>
            <person name="Umezawa K."/>
            <person name="Kojima H."/>
            <person name="Kato Y."/>
            <person name="Fukui M."/>
        </authorList>
    </citation>
    <scope>NUCLEOTIDE SEQUENCE [LARGE SCALE GENOMIC DNA]</scope>
    <source>
        <strain evidence="7 8">T55J</strain>
    </source>
</reference>
<evidence type="ECO:0000256" key="3">
    <source>
        <dbReference type="HAMAP-Rule" id="MF_01357"/>
    </source>
</evidence>
<gene>
    <name evidence="3 7" type="primary">nuoC</name>
    <name evidence="7" type="ORF">JZK55_19500</name>
</gene>
<comment type="similarity">
    <text evidence="1 3 4">Belongs to the complex I 30 kDa subunit family.</text>
</comment>
<evidence type="ECO:0000256" key="5">
    <source>
        <dbReference type="RuleBase" id="RU003582"/>
    </source>
</evidence>
<dbReference type="GO" id="GO:0048038">
    <property type="term" value="F:quinone binding"/>
    <property type="evidence" value="ECO:0007669"/>
    <property type="project" value="UniProtKB-KW"/>
</dbReference>
<evidence type="ECO:0000256" key="4">
    <source>
        <dbReference type="RuleBase" id="RU003456"/>
    </source>
</evidence>
<feature type="domain" description="NADH:ubiquinone oxidoreductase 30kDa subunit" evidence="6">
    <location>
        <begin position="31"/>
        <end position="153"/>
    </location>
</feature>
<dbReference type="EMBL" id="AP022873">
    <property type="protein sequence ID" value="BCB97028.1"/>
    <property type="molecule type" value="Genomic_DNA"/>
</dbReference>